<evidence type="ECO:0000256" key="5">
    <source>
        <dbReference type="ARBA" id="ARBA00022741"/>
    </source>
</evidence>
<dbReference type="FunFam" id="3.30.70.380:FF:000002">
    <property type="entry name" value="phenylalanine--tRNA ligase, mitochondrial"/>
    <property type="match status" value="1"/>
</dbReference>
<dbReference type="GO" id="GO:0000049">
    <property type="term" value="F:tRNA binding"/>
    <property type="evidence" value="ECO:0007669"/>
    <property type="project" value="InterPro"/>
</dbReference>
<dbReference type="PANTHER" id="PTHR11538">
    <property type="entry name" value="PHENYLALANYL-TRNA SYNTHETASE"/>
    <property type="match status" value="1"/>
</dbReference>
<evidence type="ECO:0000256" key="4">
    <source>
        <dbReference type="ARBA" id="ARBA00022598"/>
    </source>
</evidence>
<evidence type="ECO:0000256" key="3">
    <source>
        <dbReference type="ARBA" id="ARBA00012814"/>
    </source>
</evidence>
<dbReference type="GO" id="GO:0005759">
    <property type="term" value="C:mitochondrial matrix"/>
    <property type="evidence" value="ECO:0007669"/>
    <property type="project" value="UniProtKB-SubCell"/>
</dbReference>
<evidence type="ECO:0000313" key="18">
    <source>
        <dbReference type="Proteomes" id="UP000243876"/>
    </source>
</evidence>
<dbReference type="GO" id="GO:0004826">
    <property type="term" value="F:phenylalanine-tRNA ligase activity"/>
    <property type="evidence" value="ECO:0007669"/>
    <property type="project" value="UniProtKB-EC"/>
</dbReference>
<dbReference type="Gene3D" id="3.30.70.380">
    <property type="entry name" value="Ferrodoxin-fold anticodon-binding domain"/>
    <property type="match status" value="1"/>
</dbReference>
<keyword evidence="4" id="KW-0436">Ligase</keyword>
<dbReference type="SUPFAM" id="SSF55681">
    <property type="entry name" value="Class II aaRS and biotin synthetases"/>
    <property type="match status" value="1"/>
</dbReference>
<name>A0A0D6ENZ2_SPOSA</name>
<evidence type="ECO:0000256" key="13">
    <source>
        <dbReference type="ARBA" id="ARBA00057761"/>
    </source>
</evidence>
<accession>A0A0D6ENZ2</accession>
<gene>
    <name evidence="17" type="primary">SPOSA6832_02982</name>
</gene>
<feature type="domain" description="FDX-ACB" evidence="16">
    <location>
        <begin position="411"/>
        <end position="508"/>
    </location>
</feature>
<proteinExistence type="inferred from homology"/>
<evidence type="ECO:0000256" key="12">
    <source>
        <dbReference type="ARBA" id="ARBA00049255"/>
    </source>
</evidence>
<keyword evidence="6" id="KW-0067">ATP-binding</keyword>
<dbReference type="AlphaFoldDB" id="A0A0D6ENZ2"/>
<dbReference type="InterPro" id="IPR005121">
    <property type="entry name" value="Fdx_antiC-bd"/>
</dbReference>
<feature type="domain" description="Aminoacyl-transfer RNA synthetases class-II family profile" evidence="15">
    <location>
        <begin position="102"/>
        <end position="393"/>
    </location>
</feature>
<dbReference type="FunFam" id="3.30.930.10:FF:000053">
    <property type="entry name" value="Phenylalanyl-tRNA synthetase mitochondrial"/>
    <property type="match status" value="1"/>
</dbReference>
<dbReference type="NCBIfam" id="TIGR00469">
    <property type="entry name" value="pheS_mito"/>
    <property type="match status" value="1"/>
</dbReference>
<dbReference type="InterPro" id="IPR004530">
    <property type="entry name" value="Phe-tRNA-synth_IIc_mito"/>
</dbReference>
<comment type="catalytic activity">
    <reaction evidence="12">
        <text>tRNA(Phe) + L-phenylalanine + ATP = L-phenylalanyl-tRNA(Phe) + AMP + diphosphate + H(+)</text>
        <dbReference type="Rhea" id="RHEA:19413"/>
        <dbReference type="Rhea" id="RHEA-COMP:9668"/>
        <dbReference type="Rhea" id="RHEA-COMP:9699"/>
        <dbReference type="ChEBI" id="CHEBI:15378"/>
        <dbReference type="ChEBI" id="CHEBI:30616"/>
        <dbReference type="ChEBI" id="CHEBI:33019"/>
        <dbReference type="ChEBI" id="CHEBI:58095"/>
        <dbReference type="ChEBI" id="CHEBI:78442"/>
        <dbReference type="ChEBI" id="CHEBI:78531"/>
        <dbReference type="ChEBI" id="CHEBI:456215"/>
        <dbReference type="EC" id="6.1.1.20"/>
    </reaction>
</comment>
<dbReference type="SMART" id="SM00896">
    <property type="entry name" value="FDX-ACB"/>
    <property type="match status" value="1"/>
</dbReference>
<dbReference type="Pfam" id="PF03147">
    <property type="entry name" value="FDX-ACB"/>
    <property type="match status" value="1"/>
</dbReference>
<evidence type="ECO:0000259" key="15">
    <source>
        <dbReference type="PROSITE" id="PS50862"/>
    </source>
</evidence>
<evidence type="ECO:0000256" key="1">
    <source>
        <dbReference type="ARBA" id="ARBA00004305"/>
    </source>
</evidence>
<dbReference type="EMBL" id="CENE01000013">
    <property type="protein sequence ID" value="CEQ41280.1"/>
    <property type="molecule type" value="Genomic_DNA"/>
</dbReference>
<dbReference type="PROSITE" id="PS50862">
    <property type="entry name" value="AA_TRNA_LIGASE_II"/>
    <property type="match status" value="1"/>
</dbReference>
<evidence type="ECO:0000256" key="14">
    <source>
        <dbReference type="ARBA" id="ARBA00073229"/>
    </source>
</evidence>
<dbReference type="SUPFAM" id="SSF54991">
    <property type="entry name" value="Anticodon-binding domain of PheRS"/>
    <property type="match status" value="1"/>
</dbReference>
<dbReference type="Gene3D" id="3.30.930.10">
    <property type="entry name" value="Bira Bifunctional Protein, Domain 2"/>
    <property type="match status" value="1"/>
</dbReference>
<dbReference type="GO" id="GO:0006432">
    <property type="term" value="P:phenylalanyl-tRNA aminoacylation"/>
    <property type="evidence" value="ECO:0007669"/>
    <property type="project" value="InterPro"/>
</dbReference>
<evidence type="ECO:0000256" key="10">
    <source>
        <dbReference type="ARBA" id="ARBA00023146"/>
    </source>
</evidence>
<evidence type="ECO:0000256" key="9">
    <source>
        <dbReference type="ARBA" id="ARBA00023128"/>
    </source>
</evidence>
<protein>
    <recommendedName>
        <fullName evidence="14">Phenylalanine--tRNA ligase, mitochondrial</fullName>
        <ecNumber evidence="3">6.1.1.20</ecNumber>
    </recommendedName>
    <alternativeName>
        <fullName evidence="11">Phenylalanyl-tRNA synthetase</fullName>
    </alternativeName>
</protein>
<keyword evidence="9" id="KW-0496">Mitochondrion</keyword>
<evidence type="ECO:0000256" key="8">
    <source>
        <dbReference type="ARBA" id="ARBA00022946"/>
    </source>
</evidence>
<evidence type="ECO:0000259" key="16">
    <source>
        <dbReference type="PROSITE" id="PS51447"/>
    </source>
</evidence>
<keyword evidence="5" id="KW-0547">Nucleotide-binding</keyword>
<evidence type="ECO:0000256" key="11">
    <source>
        <dbReference type="ARBA" id="ARBA00031194"/>
    </source>
</evidence>
<evidence type="ECO:0000256" key="7">
    <source>
        <dbReference type="ARBA" id="ARBA00022917"/>
    </source>
</evidence>
<keyword evidence="8" id="KW-0809">Transit peptide</keyword>
<reference evidence="18" key="1">
    <citation type="submission" date="2015-02" db="EMBL/GenBank/DDBJ databases">
        <authorList>
            <person name="Gon?alves P."/>
        </authorList>
    </citation>
    <scope>NUCLEOTIDE SEQUENCE [LARGE SCALE GENOMIC DNA]</scope>
</reference>
<dbReference type="OrthoDB" id="4457at2759"/>
<keyword evidence="18" id="KW-1185">Reference proteome</keyword>
<keyword evidence="10" id="KW-0030">Aminoacyl-tRNA synthetase</keyword>
<evidence type="ECO:0000313" key="17">
    <source>
        <dbReference type="EMBL" id="CEQ41280.1"/>
    </source>
</evidence>
<organism evidence="17 18">
    <name type="scientific">Sporidiobolus salmonicolor</name>
    <name type="common">Yeast-like fungus</name>
    <name type="synonym">Sporobolomyces salmonicolor</name>
    <dbReference type="NCBI Taxonomy" id="5005"/>
    <lineage>
        <taxon>Eukaryota</taxon>
        <taxon>Fungi</taxon>
        <taxon>Dikarya</taxon>
        <taxon>Basidiomycota</taxon>
        <taxon>Pucciniomycotina</taxon>
        <taxon>Microbotryomycetes</taxon>
        <taxon>Sporidiobolales</taxon>
        <taxon>Sporidiobolaceae</taxon>
        <taxon>Sporobolomyces</taxon>
    </lineage>
</organism>
<dbReference type="Proteomes" id="UP000243876">
    <property type="component" value="Unassembled WGS sequence"/>
</dbReference>
<dbReference type="PROSITE" id="PS51447">
    <property type="entry name" value="FDX_ACB"/>
    <property type="match status" value="1"/>
</dbReference>
<dbReference type="InterPro" id="IPR036690">
    <property type="entry name" value="Fdx_antiC-bd_sf"/>
</dbReference>
<comment type="function">
    <text evidence="13">Is responsible for the charging of tRNA(Phe) with phenylalanine in mitochondrial translation.</text>
</comment>
<dbReference type="InterPro" id="IPR006195">
    <property type="entry name" value="aa-tRNA-synth_II"/>
</dbReference>
<dbReference type="InterPro" id="IPR002319">
    <property type="entry name" value="Phenylalanyl-tRNA_Synthase"/>
</dbReference>
<dbReference type="PANTHER" id="PTHR11538:SF41">
    <property type="entry name" value="PHENYLALANINE--TRNA LIGASE, MITOCHONDRIAL"/>
    <property type="match status" value="1"/>
</dbReference>
<dbReference type="InterPro" id="IPR045864">
    <property type="entry name" value="aa-tRNA-synth_II/BPL/LPL"/>
</dbReference>
<sequence length="508" mass="57332">MLSRSRTAAKLARHLPPCTCFHAVPARAAVRSFAPSTSTWTCTPPRAPSLRRSYTSEPPRNDPLLVAGTSYLRDDYTNVTPTILSKLDRALHLNPQHPIGILRTLIESHFHDFAHLNSLSPIVTVQQNFDDLGFPKDHPGRSLTDSYYLNRDHMLRTHTSAHEVESFRNGLDRFLLTADVYRRDEIDRSHYPVFHQMEACNIVDPSHGGIERLARENVEMSRMLEQANIEISDPTREVTATNPYQAEHDPEVARIIAEHLKNSLNGLVLKLFGGLKGTEGGPLQVRWIEATFPWTAPSYEVEVMYNGKWLEILGCGVVRQDILARSGASSCLLAVDLLNLSLLVHRPLEPSTDPGGLTGVPHKSGWAFGLGLERIAMVLFSIPDIRLFWSLDPRFSSQFESGKISSFKPYSKYPECYKDLAFWLPGGEGEAQAWHENDFMELVRDEAGDLVEGVQLIDQFTHPKTGRQSRCYRFNYRSMDRSLSNEEVNKIQDKVIQRVTGEMGVAVR</sequence>
<comment type="similarity">
    <text evidence="2">Belongs to the class-II aminoacyl-tRNA synthetase family.</text>
</comment>
<dbReference type="GO" id="GO:0005524">
    <property type="term" value="F:ATP binding"/>
    <property type="evidence" value="ECO:0007669"/>
    <property type="project" value="UniProtKB-KW"/>
</dbReference>
<dbReference type="EC" id="6.1.1.20" evidence="3"/>
<dbReference type="Pfam" id="PF01409">
    <property type="entry name" value="tRNA-synt_2d"/>
    <property type="match status" value="3"/>
</dbReference>
<evidence type="ECO:0000256" key="6">
    <source>
        <dbReference type="ARBA" id="ARBA00022840"/>
    </source>
</evidence>
<keyword evidence="7" id="KW-0648">Protein biosynthesis</keyword>
<comment type="subcellular location">
    <subcellularLocation>
        <location evidence="1">Mitochondrion matrix</location>
    </subcellularLocation>
</comment>
<evidence type="ECO:0000256" key="2">
    <source>
        <dbReference type="ARBA" id="ARBA00008226"/>
    </source>
</evidence>